<organism evidence="3 4">
    <name type="scientific">Pholiota conissans</name>
    <dbReference type="NCBI Taxonomy" id="109636"/>
    <lineage>
        <taxon>Eukaryota</taxon>
        <taxon>Fungi</taxon>
        <taxon>Dikarya</taxon>
        <taxon>Basidiomycota</taxon>
        <taxon>Agaricomycotina</taxon>
        <taxon>Agaricomycetes</taxon>
        <taxon>Agaricomycetidae</taxon>
        <taxon>Agaricales</taxon>
        <taxon>Agaricineae</taxon>
        <taxon>Strophariaceae</taxon>
        <taxon>Pholiota</taxon>
    </lineage>
</organism>
<proteinExistence type="predicted"/>
<dbReference type="EMBL" id="MU155261">
    <property type="protein sequence ID" value="KAF9477423.1"/>
    <property type="molecule type" value="Genomic_DNA"/>
</dbReference>
<gene>
    <name evidence="3" type="ORF">BDN70DRAFT_110365</name>
</gene>
<feature type="transmembrane region" description="Helical" evidence="2">
    <location>
        <begin position="6"/>
        <end position="23"/>
    </location>
</feature>
<comment type="caution">
    <text evidence="3">The sequence shown here is derived from an EMBL/GenBank/DDBJ whole genome shotgun (WGS) entry which is preliminary data.</text>
</comment>
<protein>
    <submittedName>
        <fullName evidence="3">Uncharacterized protein</fullName>
    </submittedName>
</protein>
<dbReference type="Proteomes" id="UP000807469">
    <property type="component" value="Unassembled WGS sequence"/>
</dbReference>
<evidence type="ECO:0000256" key="2">
    <source>
        <dbReference type="SAM" id="Phobius"/>
    </source>
</evidence>
<feature type="region of interest" description="Disordered" evidence="1">
    <location>
        <begin position="149"/>
        <end position="209"/>
    </location>
</feature>
<keyword evidence="2" id="KW-0812">Transmembrane</keyword>
<feature type="compositionally biased region" description="Polar residues" evidence="1">
    <location>
        <begin position="149"/>
        <end position="163"/>
    </location>
</feature>
<evidence type="ECO:0000313" key="3">
    <source>
        <dbReference type="EMBL" id="KAF9477423.1"/>
    </source>
</evidence>
<keyword evidence="2" id="KW-0472">Membrane</keyword>
<evidence type="ECO:0000256" key="1">
    <source>
        <dbReference type="SAM" id="MobiDB-lite"/>
    </source>
</evidence>
<dbReference type="AlphaFoldDB" id="A0A9P5YX60"/>
<keyword evidence="2" id="KW-1133">Transmembrane helix</keyword>
<feature type="compositionally biased region" description="Polar residues" evidence="1">
    <location>
        <begin position="181"/>
        <end position="195"/>
    </location>
</feature>
<dbReference type="OrthoDB" id="2974599at2759"/>
<keyword evidence="4" id="KW-1185">Reference proteome</keyword>
<evidence type="ECO:0000313" key="4">
    <source>
        <dbReference type="Proteomes" id="UP000807469"/>
    </source>
</evidence>
<sequence>MAKSILEYIFLGIALLIVTLIILRRFIILKRRNQPYTAFFRPDTPIIRLQHVQRPPLSPNNISNYTIASAAHRHDLDGHLSRYPAAYFGQGQRRTHAHDIDTSGRRLGNTTFLDHDGELGDKDALPAYDNVGGPPKYNELELQYRLSSVENGSSHPAEQSSIRITGGRAEAIPGDERQRALSLSSPRNSNNQGNVNDIAVTRIGPTLVE</sequence>
<accession>A0A9P5YX60</accession>
<reference evidence="3" key="1">
    <citation type="submission" date="2020-11" db="EMBL/GenBank/DDBJ databases">
        <authorList>
            <consortium name="DOE Joint Genome Institute"/>
            <person name="Ahrendt S."/>
            <person name="Riley R."/>
            <person name="Andreopoulos W."/>
            <person name="Labutti K."/>
            <person name="Pangilinan J."/>
            <person name="Ruiz-Duenas F.J."/>
            <person name="Barrasa J.M."/>
            <person name="Sanchez-Garcia M."/>
            <person name="Camarero S."/>
            <person name="Miyauchi S."/>
            <person name="Serrano A."/>
            <person name="Linde D."/>
            <person name="Babiker R."/>
            <person name="Drula E."/>
            <person name="Ayuso-Fernandez I."/>
            <person name="Pacheco R."/>
            <person name="Padilla G."/>
            <person name="Ferreira P."/>
            <person name="Barriuso J."/>
            <person name="Kellner H."/>
            <person name="Castanera R."/>
            <person name="Alfaro M."/>
            <person name="Ramirez L."/>
            <person name="Pisabarro A.G."/>
            <person name="Kuo A."/>
            <person name="Tritt A."/>
            <person name="Lipzen A."/>
            <person name="He G."/>
            <person name="Yan M."/>
            <person name="Ng V."/>
            <person name="Cullen D."/>
            <person name="Martin F."/>
            <person name="Rosso M.-N."/>
            <person name="Henrissat B."/>
            <person name="Hibbett D."/>
            <person name="Martinez A.T."/>
            <person name="Grigoriev I.V."/>
        </authorList>
    </citation>
    <scope>NUCLEOTIDE SEQUENCE</scope>
    <source>
        <strain evidence="3">CIRM-BRFM 674</strain>
    </source>
</reference>
<name>A0A9P5YX60_9AGAR</name>